<feature type="compositionally biased region" description="Pro residues" evidence="1">
    <location>
        <begin position="203"/>
        <end position="234"/>
    </location>
</feature>
<keyword evidence="2" id="KW-0812">Transmembrane</keyword>
<proteinExistence type="predicted"/>
<reference evidence="4" key="1">
    <citation type="journal article" date="2019" name="Int. J. Syst. Evol. Microbiol.">
        <title>The Global Catalogue of Microorganisms (GCM) 10K type strain sequencing project: providing services to taxonomists for standard genome sequencing and annotation.</title>
        <authorList>
            <consortium name="The Broad Institute Genomics Platform"/>
            <consortium name="The Broad Institute Genome Sequencing Center for Infectious Disease"/>
            <person name="Wu L."/>
            <person name="Ma J."/>
        </authorList>
    </citation>
    <scope>NUCLEOTIDE SEQUENCE [LARGE SCALE GENOMIC DNA]</scope>
    <source>
        <strain evidence="4">JCM 6833</strain>
    </source>
</reference>
<protein>
    <submittedName>
        <fullName evidence="3">Uncharacterized protein</fullName>
    </submittedName>
</protein>
<gene>
    <name evidence="3" type="ORF">GCM10010411_50420</name>
</gene>
<feature type="region of interest" description="Disordered" evidence="1">
    <location>
        <begin position="112"/>
        <end position="242"/>
    </location>
</feature>
<feature type="transmembrane region" description="Helical" evidence="2">
    <location>
        <begin position="300"/>
        <end position="324"/>
    </location>
</feature>
<organism evidence="3 4">
    <name type="scientific">Actinomadura fulvescens</name>
    <dbReference type="NCBI Taxonomy" id="46160"/>
    <lineage>
        <taxon>Bacteria</taxon>
        <taxon>Bacillati</taxon>
        <taxon>Actinomycetota</taxon>
        <taxon>Actinomycetes</taxon>
        <taxon>Streptosporangiales</taxon>
        <taxon>Thermomonosporaceae</taxon>
        <taxon>Actinomadura</taxon>
    </lineage>
</organism>
<dbReference type="Proteomes" id="UP001501509">
    <property type="component" value="Unassembled WGS sequence"/>
</dbReference>
<keyword evidence="4" id="KW-1185">Reference proteome</keyword>
<evidence type="ECO:0000313" key="4">
    <source>
        <dbReference type="Proteomes" id="UP001501509"/>
    </source>
</evidence>
<evidence type="ECO:0000256" key="2">
    <source>
        <dbReference type="SAM" id="Phobius"/>
    </source>
</evidence>
<keyword evidence="2" id="KW-0472">Membrane</keyword>
<evidence type="ECO:0000256" key="1">
    <source>
        <dbReference type="SAM" id="MobiDB-lite"/>
    </source>
</evidence>
<feature type="compositionally biased region" description="Low complexity" evidence="1">
    <location>
        <begin position="148"/>
        <end position="166"/>
    </location>
</feature>
<comment type="caution">
    <text evidence="3">The sequence shown here is derived from an EMBL/GenBank/DDBJ whole genome shotgun (WGS) entry which is preliminary data.</text>
</comment>
<name>A0ABP6CD09_9ACTN</name>
<sequence>MTTMVTPVGRSALGTDLLRTYEVEVRTSGGVARAASLRLIAQRPLVWAVHPAGCVSGRAGHRLRCSLGDVARSERLLVGVRYPAATRSRRVPRIVAVAGAANVTREATLAVKVPSGSVTRRPDRGKPPAAPDPSKAPGRKGGPGPSGSPGATAETGSGTAGASASTRPGQGSNRKAPNRKVPKMKLPSLKPARPPSQHRPERPPAAPLNPVVPAPQLPAPQFPVPQAPPLPAMPAPSGAAERVPQMGTAPRPGVLPMPSPSVLPSLPAPAPAQTAGRAADAAQLTMISPSGSEEREGTSWTVVLGMVLVGEVALLWLVACLSVLRRRIVVRRQGAHRRV</sequence>
<evidence type="ECO:0000313" key="3">
    <source>
        <dbReference type="EMBL" id="GAA2609946.1"/>
    </source>
</evidence>
<accession>A0ABP6CD09</accession>
<dbReference type="EMBL" id="BAAATD010000006">
    <property type="protein sequence ID" value="GAA2609946.1"/>
    <property type="molecule type" value="Genomic_DNA"/>
</dbReference>
<keyword evidence="2" id="KW-1133">Transmembrane helix</keyword>